<evidence type="ECO:0000259" key="4">
    <source>
        <dbReference type="Pfam" id="PF00326"/>
    </source>
</evidence>
<dbReference type="KEGG" id="ccos:Pan44_09480"/>
<dbReference type="GO" id="GO:0008236">
    <property type="term" value="F:serine-type peptidase activity"/>
    <property type="evidence" value="ECO:0007669"/>
    <property type="project" value="InterPro"/>
</dbReference>
<protein>
    <submittedName>
        <fullName evidence="5">Prolyl oligopeptidase family protein</fullName>
    </submittedName>
</protein>
<dbReference type="PANTHER" id="PTHR43037:SF1">
    <property type="entry name" value="BLL1128 PROTEIN"/>
    <property type="match status" value="1"/>
</dbReference>
<dbReference type="RefSeq" id="WP_145027710.1">
    <property type="nucleotide sequence ID" value="NZ_CP036271.1"/>
</dbReference>
<evidence type="ECO:0000256" key="2">
    <source>
        <dbReference type="SAM" id="Coils"/>
    </source>
</evidence>
<dbReference type="GO" id="GO:0006508">
    <property type="term" value="P:proteolysis"/>
    <property type="evidence" value="ECO:0007669"/>
    <property type="project" value="InterPro"/>
</dbReference>
<keyword evidence="6" id="KW-1185">Reference proteome</keyword>
<dbReference type="InterPro" id="IPR029058">
    <property type="entry name" value="AB_hydrolase_fold"/>
</dbReference>
<sequence precursor="true">MRSFLCTLALVVAATPAFADGPKDNLVDNVRQIPPPGIEVPAEVRESLTKGAAALKQQIDQLQAGKDEKAKLLVPDVEIFWRAIDGALRFNEFSDAKEFDVAKKLLAEGNARAVALLKGEAPWTKQTGLVVRGFRSRIDGTVQPYGLLIPDDYRFDGEVPVRCDLWLHGRFEKQCELQFINMRMNQKGEIQPAKTIVVHPYGRFSNAFKFAGEVDVLEALAHAKSRYRIDDDRVAIRGFSMGGAGVWQMTVHYPDRFFASTPGAGFSETPEFLKVFQQETLSPPAWEQTLWNLYDAPGWVGNLRMMPTIAYSGEIDKQKQAADVMAAACEKEGITLTHLIGPQTAHKLHPDSKAEIERRLVEIAKRADAVPAKVDFTTYSLRYNRCDWVTIHGMNEHWKPARIQAAVVNGALQVLTDNVSEFEIHLPSGSADLLSPTSSIEIGPIGWTPRTDNPRDKAGLYALAGAGRWQPTTDRSIRVRVHWREPGAWSKMAGFWAGPSEASGLRKRHGLQGPIDDAFMDSFLFVKPTGKPLNDAVGKWADSEFNHAVTHWRQQMRGDARVKSDSEITDADIAAHNLVLWGDPQSNSLLARVLPKLPVTWSAEGVTVNGQKYEAGSRVPVLIYPNPLNPNRYVVLNSSFTYREYDYLNNARQTPKLPDWAVIDIRTPVNSRYPGKIEAAGFFDESWRFKSAPAANSSKN</sequence>
<reference evidence="5 6" key="1">
    <citation type="submission" date="2019-02" db="EMBL/GenBank/DDBJ databases">
        <title>Deep-cultivation of Planctomycetes and their phenomic and genomic characterization uncovers novel biology.</title>
        <authorList>
            <person name="Wiegand S."/>
            <person name="Jogler M."/>
            <person name="Boedeker C."/>
            <person name="Pinto D."/>
            <person name="Vollmers J."/>
            <person name="Rivas-Marin E."/>
            <person name="Kohn T."/>
            <person name="Peeters S.H."/>
            <person name="Heuer A."/>
            <person name="Rast P."/>
            <person name="Oberbeckmann S."/>
            <person name="Bunk B."/>
            <person name="Jeske O."/>
            <person name="Meyerdierks A."/>
            <person name="Storesund J.E."/>
            <person name="Kallscheuer N."/>
            <person name="Luecker S."/>
            <person name="Lage O.M."/>
            <person name="Pohl T."/>
            <person name="Merkel B.J."/>
            <person name="Hornburger P."/>
            <person name="Mueller R.-W."/>
            <person name="Bruemmer F."/>
            <person name="Labrenz M."/>
            <person name="Spormann A.M."/>
            <person name="Op den Camp H."/>
            <person name="Overmann J."/>
            <person name="Amann R."/>
            <person name="Jetten M.S.M."/>
            <person name="Mascher T."/>
            <person name="Medema M.H."/>
            <person name="Devos D.P."/>
            <person name="Kaster A.-K."/>
            <person name="Ovreas L."/>
            <person name="Rohde M."/>
            <person name="Galperin M.Y."/>
            <person name="Jogler C."/>
        </authorList>
    </citation>
    <scope>NUCLEOTIDE SEQUENCE [LARGE SCALE GENOMIC DNA]</scope>
    <source>
        <strain evidence="5 6">Pan44</strain>
    </source>
</reference>
<dbReference type="PANTHER" id="PTHR43037">
    <property type="entry name" value="UNNAMED PRODUCT-RELATED"/>
    <property type="match status" value="1"/>
</dbReference>
<dbReference type="EMBL" id="CP036271">
    <property type="protein sequence ID" value="QDT52935.1"/>
    <property type="molecule type" value="Genomic_DNA"/>
</dbReference>
<dbReference type="Proteomes" id="UP000315700">
    <property type="component" value="Chromosome"/>
</dbReference>
<keyword evidence="2" id="KW-0175">Coiled coil</keyword>
<dbReference type="AlphaFoldDB" id="A0A517S9X2"/>
<dbReference type="InParanoid" id="A0A517S9X2"/>
<evidence type="ECO:0000256" key="1">
    <source>
        <dbReference type="ARBA" id="ARBA00022729"/>
    </source>
</evidence>
<proteinExistence type="predicted"/>
<dbReference type="SUPFAM" id="SSF53474">
    <property type="entry name" value="alpha/beta-Hydrolases"/>
    <property type="match status" value="1"/>
</dbReference>
<dbReference type="Pfam" id="PF00326">
    <property type="entry name" value="Peptidase_S9"/>
    <property type="match status" value="1"/>
</dbReference>
<feature type="domain" description="Peptidase S9 prolyl oligopeptidase catalytic" evidence="4">
    <location>
        <begin position="215"/>
        <end position="357"/>
    </location>
</feature>
<dbReference type="OrthoDB" id="236649at2"/>
<feature type="chain" id="PRO_5022214076" evidence="3">
    <location>
        <begin position="20"/>
        <end position="700"/>
    </location>
</feature>
<feature type="signal peptide" evidence="3">
    <location>
        <begin position="1"/>
        <end position="19"/>
    </location>
</feature>
<evidence type="ECO:0000313" key="5">
    <source>
        <dbReference type="EMBL" id="QDT52935.1"/>
    </source>
</evidence>
<feature type="coiled-coil region" evidence="2">
    <location>
        <begin position="45"/>
        <end position="72"/>
    </location>
</feature>
<accession>A0A517S9X2</accession>
<evidence type="ECO:0000256" key="3">
    <source>
        <dbReference type="SAM" id="SignalP"/>
    </source>
</evidence>
<evidence type="ECO:0000313" key="6">
    <source>
        <dbReference type="Proteomes" id="UP000315700"/>
    </source>
</evidence>
<dbReference type="Gene3D" id="3.40.50.1820">
    <property type="entry name" value="alpha/beta hydrolase"/>
    <property type="match status" value="1"/>
</dbReference>
<name>A0A517S9X2_9PLAN</name>
<keyword evidence="1 3" id="KW-0732">Signal</keyword>
<dbReference type="InterPro" id="IPR001375">
    <property type="entry name" value="Peptidase_S9_cat"/>
</dbReference>
<organism evidence="5 6">
    <name type="scientific">Caulifigura coniformis</name>
    <dbReference type="NCBI Taxonomy" id="2527983"/>
    <lineage>
        <taxon>Bacteria</taxon>
        <taxon>Pseudomonadati</taxon>
        <taxon>Planctomycetota</taxon>
        <taxon>Planctomycetia</taxon>
        <taxon>Planctomycetales</taxon>
        <taxon>Planctomycetaceae</taxon>
        <taxon>Caulifigura</taxon>
    </lineage>
</organism>
<gene>
    <name evidence="5" type="ORF">Pan44_09480</name>
</gene>
<dbReference type="InterPro" id="IPR050955">
    <property type="entry name" value="Plant_Biomass_Hydrol_Est"/>
</dbReference>